<feature type="transmembrane region" description="Helical" evidence="1">
    <location>
        <begin position="219"/>
        <end position="245"/>
    </location>
</feature>
<keyword evidence="4" id="KW-1185">Reference proteome</keyword>
<feature type="transmembrane region" description="Helical" evidence="1">
    <location>
        <begin position="265"/>
        <end position="284"/>
    </location>
</feature>
<reference evidence="2" key="2">
    <citation type="submission" date="2020-09" db="EMBL/GenBank/DDBJ databases">
        <authorList>
            <person name="Kikuchi T."/>
        </authorList>
    </citation>
    <scope>NUCLEOTIDE SEQUENCE</scope>
    <source>
        <strain evidence="2">Ka4C1</strain>
    </source>
</reference>
<gene>
    <name evidence="2" type="ORF">BXYJ_LOCUS14135</name>
</gene>
<accession>A0A1I7SLH8</accession>
<reference evidence="5" key="1">
    <citation type="submission" date="2016-11" db="UniProtKB">
        <authorList>
            <consortium name="WormBaseParasite"/>
        </authorList>
    </citation>
    <scope>IDENTIFICATION</scope>
</reference>
<keyword evidence="1" id="KW-0812">Transmembrane</keyword>
<dbReference type="EMBL" id="CAJFCV020000006">
    <property type="protein sequence ID" value="CAG9129605.1"/>
    <property type="molecule type" value="Genomic_DNA"/>
</dbReference>
<dbReference type="Proteomes" id="UP000095284">
    <property type="component" value="Unplaced"/>
</dbReference>
<feature type="transmembrane region" description="Helical" evidence="1">
    <location>
        <begin position="24"/>
        <end position="44"/>
    </location>
</feature>
<feature type="transmembrane region" description="Helical" evidence="1">
    <location>
        <begin position="56"/>
        <end position="80"/>
    </location>
</feature>
<sequence>MLPALTIQYYAAGRWHSGYDLREVLNLCSMIMIPICWVILLTIVKRLNKKTSDHDIEYATLTLNMFTWMGLMFSESLFLLNMYDNKTNTTATYNSRWTALTSYTLSSCVIAKTMSVWAIVTDKILHFSVRAYRWNRAECFLYYPLSIIVFPLLLVFIQMSHKWPEDGYERCGSIYCRSNKVLPMTHSLQFVMGCITVAMGCMFQRVFDRADHCSFEYTAYRNITFTVLSTMNEVVFAFVPIFGIWLSHLLFNDDAQVTYNNLRTFLPQLECFCVTMIYCFRFRLWRLLIHFQKRLITGYGASTTSMISYYDDSDTTF</sequence>
<dbReference type="EMBL" id="CAJFDI010000006">
    <property type="protein sequence ID" value="CAD5234044.1"/>
    <property type="molecule type" value="Genomic_DNA"/>
</dbReference>
<evidence type="ECO:0000313" key="5">
    <source>
        <dbReference type="WBParaSite" id="BXY_1391100.1"/>
    </source>
</evidence>
<dbReference type="Proteomes" id="UP000582659">
    <property type="component" value="Unassembled WGS sequence"/>
</dbReference>
<keyword evidence="1" id="KW-0472">Membrane</keyword>
<feature type="transmembrane region" description="Helical" evidence="1">
    <location>
        <begin position="187"/>
        <end position="207"/>
    </location>
</feature>
<name>A0A1I7SLH8_BURXY</name>
<dbReference type="Proteomes" id="UP000659654">
    <property type="component" value="Unassembled WGS sequence"/>
</dbReference>
<evidence type="ECO:0000256" key="1">
    <source>
        <dbReference type="SAM" id="Phobius"/>
    </source>
</evidence>
<evidence type="ECO:0000313" key="4">
    <source>
        <dbReference type="Proteomes" id="UP000659654"/>
    </source>
</evidence>
<dbReference type="WBParaSite" id="BXY_1391100.1">
    <property type="protein sequence ID" value="BXY_1391100.1"/>
    <property type="gene ID" value="BXY_1391100"/>
</dbReference>
<dbReference type="AlphaFoldDB" id="A0A1I7SLH8"/>
<proteinExistence type="predicted"/>
<organism evidence="3 5">
    <name type="scientific">Bursaphelenchus xylophilus</name>
    <name type="common">Pinewood nematode worm</name>
    <name type="synonym">Aphelenchoides xylophilus</name>
    <dbReference type="NCBI Taxonomy" id="6326"/>
    <lineage>
        <taxon>Eukaryota</taxon>
        <taxon>Metazoa</taxon>
        <taxon>Ecdysozoa</taxon>
        <taxon>Nematoda</taxon>
        <taxon>Chromadorea</taxon>
        <taxon>Rhabditida</taxon>
        <taxon>Tylenchina</taxon>
        <taxon>Tylenchomorpha</taxon>
        <taxon>Aphelenchoidea</taxon>
        <taxon>Aphelenchoididae</taxon>
        <taxon>Bursaphelenchus</taxon>
    </lineage>
</organism>
<protein>
    <submittedName>
        <fullName evidence="2">(pine wood nematode) hypothetical protein</fullName>
    </submittedName>
</protein>
<evidence type="ECO:0000313" key="2">
    <source>
        <dbReference type="EMBL" id="CAD5234044.1"/>
    </source>
</evidence>
<dbReference type="OrthoDB" id="10526363at2759"/>
<evidence type="ECO:0000313" key="3">
    <source>
        <dbReference type="Proteomes" id="UP000095284"/>
    </source>
</evidence>
<keyword evidence="1" id="KW-1133">Transmembrane helix</keyword>
<feature type="transmembrane region" description="Helical" evidence="1">
    <location>
        <begin position="140"/>
        <end position="159"/>
    </location>
</feature>